<evidence type="ECO:0000313" key="3">
    <source>
        <dbReference type="EMBL" id="SAM81455.1"/>
    </source>
</evidence>
<dbReference type="GO" id="GO:0005789">
    <property type="term" value="C:endoplasmic reticulum membrane"/>
    <property type="evidence" value="ECO:0007669"/>
    <property type="project" value="TreeGrafter"/>
</dbReference>
<reference evidence="5" key="2">
    <citation type="submission" date="2016-04" db="EMBL/GenBank/DDBJ databases">
        <authorList>
            <person name="Guldener U."/>
            <person name="Guldener U."/>
        </authorList>
    </citation>
    <scope>NUCLEOTIDE SEQUENCE [LARGE SCALE GENOMIC DNA]</scope>
    <source>
        <strain evidence="5">UB2112</strain>
    </source>
</reference>
<dbReference type="GO" id="GO:0047372">
    <property type="term" value="F:monoacylglycerol lipase activity"/>
    <property type="evidence" value="ECO:0007669"/>
    <property type="project" value="TreeGrafter"/>
</dbReference>
<dbReference type="Proteomes" id="UP000179920">
    <property type="component" value="Chromosome IV"/>
</dbReference>
<proteinExistence type="predicted"/>
<evidence type="ECO:0000313" key="5">
    <source>
        <dbReference type="Proteomes" id="UP000179920"/>
    </source>
</evidence>
<gene>
    <name evidence="4" type="ORF">UBRO2_05447</name>
    <name evidence="3" type="ORF">UBRO_02970</name>
</gene>
<keyword evidence="1" id="KW-1133">Transmembrane helix</keyword>
<name>A0A1K0G2B7_9BASI</name>
<dbReference type="InterPro" id="IPR029058">
    <property type="entry name" value="AB_hydrolase_fold"/>
</dbReference>
<protein>
    <recommendedName>
        <fullName evidence="2">AB hydrolase-1 domain-containing protein</fullName>
    </recommendedName>
</protein>
<reference evidence="4" key="3">
    <citation type="submission" date="2018-08" db="EMBL/GenBank/DDBJ databases">
        <authorList>
            <person name="Guldener U."/>
        </authorList>
    </citation>
    <scope>NUCLEOTIDE SEQUENCE</scope>
    <source>
        <strain evidence="4">UB2</strain>
    </source>
</reference>
<evidence type="ECO:0000313" key="4">
    <source>
        <dbReference type="EMBL" id="SYW84347.1"/>
    </source>
</evidence>
<dbReference type="GO" id="GO:0006660">
    <property type="term" value="P:phosphatidylserine catabolic process"/>
    <property type="evidence" value="ECO:0007669"/>
    <property type="project" value="TreeGrafter"/>
</dbReference>
<dbReference type="PANTHER" id="PTHR12277">
    <property type="entry name" value="ALPHA/BETA HYDROLASE DOMAIN-CONTAINING PROTEIN"/>
    <property type="match status" value="1"/>
</dbReference>
<dbReference type="Proteomes" id="UP000658997">
    <property type="component" value="Unassembled WGS sequence"/>
</dbReference>
<dbReference type="Gene3D" id="3.40.50.1820">
    <property type="entry name" value="alpha/beta hydrolase"/>
    <property type="match status" value="1"/>
</dbReference>
<evidence type="ECO:0000313" key="6">
    <source>
        <dbReference type="Proteomes" id="UP000658997"/>
    </source>
</evidence>
<keyword evidence="1" id="KW-0812">Transmembrane</keyword>
<dbReference type="PANTHER" id="PTHR12277:SF194">
    <property type="entry name" value="FI04476P"/>
    <property type="match status" value="1"/>
</dbReference>
<keyword evidence="6" id="KW-1185">Reference proteome</keyword>
<dbReference type="EMBL" id="ULHB01000169">
    <property type="protein sequence ID" value="SYW84347.1"/>
    <property type="molecule type" value="Genomic_DNA"/>
</dbReference>
<dbReference type="GO" id="GO:0052651">
    <property type="term" value="P:monoacylglycerol catabolic process"/>
    <property type="evidence" value="ECO:0007669"/>
    <property type="project" value="TreeGrafter"/>
</dbReference>
<keyword evidence="1" id="KW-0472">Membrane</keyword>
<dbReference type="AlphaFoldDB" id="A0A1K0G2B7"/>
<dbReference type="EMBL" id="LT558120">
    <property type="protein sequence ID" value="SAM81455.1"/>
    <property type="molecule type" value="Genomic_DNA"/>
</dbReference>
<dbReference type="GO" id="GO:0004622">
    <property type="term" value="F:phosphatidylcholine lysophospholipase activity"/>
    <property type="evidence" value="ECO:0007669"/>
    <property type="project" value="TreeGrafter"/>
</dbReference>
<dbReference type="Pfam" id="PF00561">
    <property type="entry name" value="Abhydrolase_1"/>
    <property type="match status" value="1"/>
</dbReference>
<dbReference type="OrthoDB" id="446723at2759"/>
<feature type="transmembrane region" description="Helical" evidence="1">
    <location>
        <begin position="20"/>
        <end position="43"/>
    </location>
</feature>
<sequence length="375" mass="41650">MLSKAAPSSSPSSDLIRRSILVPLSTATLCYLTFFLALLIPFFQRHFIFLHSIAFPLFPTYNQPQCYGLAPHKTRNLQLATSDGEKIGAWHVLPEIYYQSELPAKQDEEKWGDDVYSRALREYPTILYLHGNSMNRAAPWRISAYQSMTSRVDANVIAIDYRGFGDSSGTPSEPGLVEDAQTAYDFVCEQQGTAKQPVIVFGQSLGTGITALLAAALESRSSPADGIVLMAPYTDLKSLVKDFKVGGLLPVLKPICLIPFNSVILDTFLKTHLNTKDTLPQLEKTPVVLLHAKDDPVIPLYHSHKLFENIRSHRKHKEILERRVNDYASIKKLPSNKAAEVTLIETDTGGHNQLTEGALDLVRLALRLPSHLSLS</sequence>
<organism evidence="3 5">
    <name type="scientific">Ustilago bromivora</name>
    <dbReference type="NCBI Taxonomy" id="307758"/>
    <lineage>
        <taxon>Eukaryota</taxon>
        <taxon>Fungi</taxon>
        <taxon>Dikarya</taxon>
        <taxon>Basidiomycota</taxon>
        <taxon>Ustilaginomycotina</taxon>
        <taxon>Ustilaginomycetes</taxon>
        <taxon>Ustilaginales</taxon>
        <taxon>Ustilaginaceae</taxon>
        <taxon>Ustilago</taxon>
    </lineage>
</organism>
<dbReference type="InterPro" id="IPR000073">
    <property type="entry name" value="AB_hydrolase_1"/>
</dbReference>
<evidence type="ECO:0000256" key="1">
    <source>
        <dbReference type="SAM" id="Phobius"/>
    </source>
</evidence>
<feature type="domain" description="AB hydrolase-1" evidence="2">
    <location>
        <begin position="124"/>
        <end position="232"/>
    </location>
</feature>
<accession>A0A1K0G2B7</accession>
<dbReference type="SUPFAM" id="SSF53474">
    <property type="entry name" value="alpha/beta-Hydrolases"/>
    <property type="match status" value="1"/>
</dbReference>
<reference evidence="3" key="1">
    <citation type="submission" date="2016-04" db="EMBL/GenBank/DDBJ databases">
        <authorList>
            <person name="Evans L.H."/>
            <person name="Alamgir A."/>
            <person name="Owens N."/>
            <person name="Weber N.D."/>
            <person name="Virtaneva K."/>
            <person name="Barbian K."/>
            <person name="Babar A."/>
            <person name="Rosenke K."/>
        </authorList>
    </citation>
    <scope>NUCLEOTIDE SEQUENCE</scope>
    <source>
        <strain evidence="3">UB2112</strain>
    </source>
</reference>
<evidence type="ECO:0000259" key="2">
    <source>
        <dbReference type="Pfam" id="PF00561"/>
    </source>
</evidence>